<dbReference type="NCBIfam" id="TIGR01549">
    <property type="entry name" value="HAD-SF-IA-v1"/>
    <property type="match status" value="1"/>
</dbReference>
<dbReference type="PRINTS" id="PR00413">
    <property type="entry name" value="HADHALOGNASE"/>
</dbReference>
<dbReference type="SUPFAM" id="SSF56784">
    <property type="entry name" value="HAD-like"/>
    <property type="match status" value="1"/>
</dbReference>
<reference evidence="2 3" key="1">
    <citation type="submission" date="2018-11" db="EMBL/GenBank/DDBJ databases">
        <title>Taxonoimc description of Halomarina strain SPP-AMP-1.</title>
        <authorList>
            <person name="Pal Y."/>
            <person name="Srinivasana K."/>
            <person name="Verma A."/>
            <person name="Kumar P."/>
        </authorList>
    </citation>
    <scope>NUCLEOTIDE SEQUENCE [LARGE SCALE GENOMIC DNA]</scope>
    <source>
        <strain evidence="2 3">SPP-AMP-1</strain>
    </source>
</reference>
<dbReference type="RefSeq" id="WP_124954944.1">
    <property type="nucleotide sequence ID" value="NZ_RRCH01000021.1"/>
</dbReference>
<accession>A0A3P3RDP5</accession>
<dbReference type="Proteomes" id="UP000282322">
    <property type="component" value="Unassembled WGS sequence"/>
</dbReference>
<dbReference type="Gene3D" id="3.40.50.1000">
    <property type="entry name" value="HAD superfamily/HAD-like"/>
    <property type="match status" value="1"/>
</dbReference>
<dbReference type="GO" id="GO:0006281">
    <property type="term" value="P:DNA repair"/>
    <property type="evidence" value="ECO:0007669"/>
    <property type="project" value="TreeGrafter"/>
</dbReference>
<dbReference type="Pfam" id="PF00702">
    <property type="entry name" value="Hydrolase"/>
    <property type="match status" value="1"/>
</dbReference>
<dbReference type="InterPro" id="IPR006439">
    <property type="entry name" value="HAD-SF_hydro_IA"/>
</dbReference>
<comment type="similarity">
    <text evidence="1">Belongs to the HAD-like hydrolase superfamily.</text>
</comment>
<evidence type="ECO:0000256" key="1">
    <source>
        <dbReference type="ARBA" id="ARBA00007958"/>
    </source>
</evidence>
<dbReference type="PANTHER" id="PTHR43434">
    <property type="entry name" value="PHOSPHOGLYCOLATE PHOSPHATASE"/>
    <property type="match status" value="1"/>
</dbReference>
<dbReference type="PANTHER" id="PTHR43434:SF1">
    <property type="entry name" value="PHOSPHOGLYCOLATE PHOSPHATASE"/>
    <property type="match status" value="1"/>
</dbReference>
<evidence type="ECO:0000313" key="2">
    <source>
        <dbReference type="EMBL" id="RRJ30573.1"/>
    </source>
</evidence>
<comment type="caution">
    <text evidence="2">The sequence shown here is derived from an EMBL/GenBank/DDBJ whole genome shotgun (WGS) entry which is preliminary data.</text>
</comment>
<protein>
    <submittedName>
        <fullName evidence="2">HAD family hydrolase</fullName>
    </submittedName>
</protein>
<name>A0A3P3RDP5_9EURY</name>
<dbReference type="AlphaFoldDB" id="A0A3P3RDP5"/>
<proteinExistence type="inferred from homology"/>
<dbReference type="InterPro" id="IPR023198">
    <property type="entry name" value="PGP-like_dom2"/>
</dbReference>
<dbReference type="InterPro" id="IPR023214">
    <property type="entry name" value="HAD_sf"/>
</dbReference>
<dbReference type="GO" id="GO:0005829">
    <property type="term" value="C:cytosol"/>
    <property type="evidence" value="ECO:0007669"/>
    <property type="project" value="TreeGrafter"/>
</dbReference>
<keyword evidence="2" id="KW-0378">Hydrolase</keyword>
<keyword evidence="3" id="KW-1185">Reference proteome</keyword>
<dbReference type="OrthoDB" id="27736at2157"/>
<dbReference type="GO" id="GO:0008967">
    <property type="term" value="F:phosphoglycolate phosphatase activity"/>
    <property type="evidence" value="ECO:0007669"/>
    <property type="project" value="TreeGrafter"/>
</dbReference>
<evidence type="ECO:0000313" key="3">
    <source>
        <dbReference type="Proteomes" id="UP000282322"/>
    </source>
</evidence>
<gene>
    <name evidence="2" type="ORF">EIK79_09855</name>
</gene>
<dbReference type="NCBIfam" id="TIGR01509">
    <property type="entry name" value="HAD-SF-IA-v3"/>
    <property type="match status" value="1"/>
</dbReference>
<sequence>MTEYEGIFFDIGGVILNLTSVQAGHVDFLTRVAEQEGIENVEAFIEEWRSTLGTYFRERDGTEFRRAKTGYQRAVDTAVGYELPESEWMPAFEAASAACLEPNPAATETIRTLDRAGMYLGIVSDIDTWEAKSMLAQFDLIDRFDHVTTSEEAGRTKPDPAIFETALKKAPVEPEQCLYVGDRYEHDMKGGSQAGVVTVAYGGSATEHADSAAVDYVINNLSGLCDLVGV</sequence>
<dbReference type="EMBL" id="RRCH01000021">
    <property type="protein sequence ID" value="RRJ30573.1"/>
    <property type="molecule type" value="Genomic_DNA"/>
</dbReference>
<dbReference type="InterPro" id="IPR036412">
    <property type="entry name" value="HAD-like_sf"/>
</dbReference>
<dbReference type="InterPro" id="IPR050155">
    <property type="entry name" value="HAD-like_hydrolase_sf"/>
</dbReference>
<dbReference type="SFLD" id="SFLDS00003">
    <property type="entry name" value="Haloacid_Dehalogenase"/>
    <property type="match status" value="1"/>
</dbReference>
<organism evidence="2 3">
    <name type="scientific">Halocatena pleomorpha</name>
    <dbReference type="NCBI Taxonomy" id="1785090"/>
    <lineage>
        <taxon>Archaea</taxon>
        <taxon>Methanobacteriati</taxon>
        <taxon>Methanobacteriota</taxon>
        <taxon>Stenosarchaea group</taxon>
        <taxon>Halobacteria</taxon>
        <taxon>Halobacteriales</taxon>
        <taxon>Natronomonadaceae</taxon>
        <taxon>Halocatena</taxon>
    </lineage>
</organism>
<dbReference type="SFLD" id="SFLDG01129">
    <property type="entry name" value="C1.5:_HAD__Beta-PGM__Phosphata"/>
    <property type="match status" value="1"/>
</dbReference>
<dbReference type="Gene3D" id="1.10.150.240">
    <property type="entry name" value="Putative phosphatase, domain 2"/>
    <property type="match status" value="1"/>
</dbReference>